<feature type="region of interest" description="Disordered" evidence="3">
    <location>
        <begin position="595"/>
        <end position="628"/>
    </location>
</feature>
<dbReference type="GO" id="GO:0009847">
    <property type="term" value="P:spore germination"/>
    <property type="evidence" value="ECO:0007669"/>
    <property type="project" value="InterPro"/>
</dbReference>
<feature type="compositionally biased region" description="Basic and acidic residues" evidence="3">
    <location>
        <begin position="612"/>
        <end position="628"/>
    </location>
</feature>
<organism evidence="5 6">
    <name type="scientific">Anaerospora hongkongensis</name>
    <dbReference type="NCBI Taxonomy" id="244830"/>
    <lineage>
        <taxon>Bacteria</taxon>
        <taxon>Bacillati</taxon>
        <taxon>Bacillota</taxon>
        <taxon>Negativicutes</taxon>
        <taxon>Selenomonadales</taxon>
        <taxon>Sporomusaceae</taxon>
        <taxon>Anaerospora</taxon>
    </lineage>
</organism>
<keyword evidence="6" id="KW-1185">Reference proteome</keyword>
<protein>
    <submittedName>
        <fullName evidence="5">Spore germination protein KA</fullName>
    </submittedName>
</protein>
<feature type="transmembrane region" description="Helical" evidence="4">
    <location>
        <begin position="475"/>
        <end position="498"/>
    </location>
</feature>
<dbReference type="InterPro" id="IPR050768">
    <property type="entry name" value="UPF0353/GerABKA_families"/>
</dbReference>
<feature type="transmembrane region" description="Helical" evidence="4">
    <location>
        <begin position="504"/>
        <end position="522"/>
    </location>
</feature>
<name>A0A4R1Q186_9FIRM</name>
<dbReference type="InterPro" id="IPR004995">
    <property type="entry name" value="Spore_Ger"/>
</dbReference>
<dbReference type="Pfam" id="PF03323">
    <property type="entry name" value="GerA"/>
    <property type="match status" value="1"/>
</dbReference>
<reference evidence="5 6" key="1">
    <citation type="submission" date="2019-03" db="EMBL/GenBank/DDBJ databases">
        <title>Genomic Encyclopedia of Type Strains, Phase IV (KMG-IV): sequencing the most valuable type-strain genomes for metagenomic binning, comparative biology and taxonomic classification.</title>
        <authorList>
            <person name="Goeker M."/>
        </authorList>
    </citation>
    <scope>NUCLEOTIDE SEQUENCE [LARGE SCALE GENOMIC DNA]</scope>
    <source>
        <strain evidence="5 6">DSM 15969</strain>
    </source>
</reference>
<sequence length="628" mass="69089">MGNTIITQVYESLKKLLIYKPPQNPKPFVLDEIEKGRSGHSGSDAQAGLTNAVRELKTLVAYSHRLEEMLEKSIAAFRSNDGTAIERLPEDMASLKKIKENTEPVLLAYDTAVRPLDKLVSPLLEENKAIIDQMYSSDVNKDILIRRFEIGGKQPIKALLVFLDGMIDKQVLDLAVLQPLMLLDTGVIKPSGSELLTAIVEKCLPSNQATPVDKYKDVADAINGGDTVLFIEGVDQALALGTKGYKQRGVERPQIEQSIRGSQAAFSEGLRTNTGLLRLMLPTNDLVTEILMIGDRVPQKCAIMYLKSLVNPDLVAEVKRRLKGVTTDYIVDLGILEQFIEDHPGMIFPQMLSTERVDRAAINIAEGRVALLYEGVPFVHIVPVNFYSFFHSVEDFSLKPPAGTFMRLLRIVGTLVAVILPSMYLGINYFHQEALPTELALAIAGAREKVPFPALIEILMMEFSFELIREAGLRVPGLLGSSIGIVGAIILGQAAVAANLVSPIMVVIIAVTGLASFSIPDYRLAFALRITRFAFLLLSAMLGLVGLSFGLLILTVAMCSMKSFGVPYMAPVAPKTIAGYDTLIRGPVYRQELRPDQLNTQDNRRQPSISRKWTEDKPIGKKEGDEEE</sequence>
<proteinExistence type="inferred from homology"/>
<feature type="transmembrane region" description="Helical" evidence="4">
    <location>
        <begin position="408"/>
        <end position="430"/>
    </location>
</feature>
<dbReference type="RefSeq" id="WP_243650430.1">
    <property type="nucleotide sequence ID" value="NZ_SLUI01000002.1"/>
</dbReference>
<dbReference type="AlphaFoldDB" id="A0A4R1Q186"/>
<dbReference type="PANTHER" id="PTHR22550">
    <property type="entry name" value="SPORE GERMINATION PROTEIN"/>
    <property type="match status" value="1"/>
</dbReference>
<dbReference type="EMBL" id="SLUI01000002">
    <property type="protein sequence ID" value="TCL39451.1"/>
    <property type="molecule type" value="Genomic_DNA"/>
</dbReference>
<evidence type="ECO:0000313" key="6">
    <source>
        <dbReference type="Proteomes" id="UP000295063"/>
    </source>
</evidence>
<evidence type="ECO:0000256" key="3">
    <source>
        <dbReference type="SAM" id="MobiDB-lite"/>
    </source>
</evidence>
<feature type="transmembrane region" description="Helical" evidence="4">
    <location>
        <begin position="534"/>
        <end position="558"/>
    </location>
</feature>
<evidence type="ECO:0000313" key="5">
    <source>
        <dbReference type="EMBL" id="TCL39451.1"/>
    </source>
</evidence>
<dbReference type="PANTHER" id="PTHR22550:SF5">
    <property type="entry name" value="LEUCINE ZIPPER PROTEIN 4"/>
    <property type="match status" value="1"/>
</dbReference>
<dbReference type="Proteomes" id="UP000295063">
    <property type="component" value="Unassembled WGS sequence"/>
</dbReference>
<evidence type="ECO:0000256" key="1">
    <source>
        <dbReference type="ARBA" id="ARBA00005278"/>
    </source>
</evidence>
<evidence type="ECO:0000256" key="2">
    <source>
        <dbReference type="ARBA" id="ARBA00023136"/>
    </source>
</evidence>
<dbReference type="GO" id="GO:0016020">
    <property type="term" value="C:membrane"/>
    <property type="evidence" value="ECO:0007669"/>
    <property type="project" value="InterPro"/>
</dbReference>
<keyword evidence="2 4" id="KW-0472">Membrane</keyword>
<comment type="caution">
    <text evidence="5">The sequence shown here is derived from an EMBL/GenBank/DDBJ whole genome shotgun (WGS) entry which is preliminary data.</text>
</comment>
<keyword evidence="4" id="KW-1133">Transmembrane helix</keyword>
<feature type="compositionally biased region" description="Polar residues" evidence="3">
    <location>
        <begin position="597"/>
        <end position="611"/>
    </location>
</feature>
<keyword evidence="4" id="KW-0812">Transmembrane</keyword>
<evidence type="ECO:0000256" key="4">
    <source>
        <dbReference type="SAM" id="Phobius"/>
    </source>
</evidence>
<comment type="similarity">
    <text evidence="1">Belongs to the GerABKA family.</text>
</comment>
<accession>A0A4R1Q186</accession>
<gene>
    <name evidence="5" type="ORF">EV210_102367</name>
</gene>